<keyword evidence="12" id="KW-0131">Cell cycle</keyword>
<reference evidence="18" key="1">
    <citation type="submission" date="2017-09" db="EMBL/GenBank/DDBJ databases">
        <title>Depth-based differentiation of microbial function through sediment-hosted aquifers and enrichment of novel symbionts in the deep terrestrial subsurface.</title>
        <authorList>
            <person name="Probst A.J."/>
            <person name="Ladd B."/>
            <person name="Jarett J.K."/>
            <person name="Geller-Mcgrath D.E."/>
            <person name="Sieber C.M.K."/>
            <person name="Emerson J.B."/>
            <person name="Anantharaman K."/>
            <person name="Thomas B.C."/>
            <person name="Malmstrom R."/>
            <person name="Stieglmeier M."/>
            <person name="Klingl A."/>
            <person name="Woyke T."/>
            <person name="Ryan C.M."/>
            <person name="Banfield J.F."/>
        </authorList>
    </citation>
    <scope>NUCLEOTIDE SEQUENCE [LARGE SCALE GENOMIC DNA]</scope>
</reference>
<dbReference type="InterPro" id="IPR027417">
    <property type="entry name" value="P-loop_NTPase"/>
</dbReference>
<evidence type="ECO:0000256" key="14">
    <source>
        <dbReference type="PROSITE-ProRule" id="PRU00289"/>
    </source>
</evidence>
<evidence type="ECO:0000313" key="18">
    <source>
        <dbReference type="Proteomes" id="UP000230731"/>
    </source>
</evidence>
<evidence type="ECO:0000256" key="5">
    <source>
        <dbReference type="ARBA" id="ARBA00022692"/>
    </source>
</evidence>
<dbReference type="InterPro" id="IPR036388">
    <property type="entry name" value="WH-like_DNA-bd_sf"/>
</dbReference>
<evidence type="ECO:0000256" key="8">
    <source>
        <dbReference type="ARBA" id="ARBA00022840"/>
    </source>
</evidence>
<keyword evidence="5 15" id="KW-0812">Transmembrane</keyword>
<keyword evidence="9 15" id="KW-1133">Transmembrane helix</keyword>
<dbReference type="SUPFAM" id="SSF52540">
    <property type="entry name" value="P-loop containing nucleoside triphosphate hydrolases"/>
    <property type="match status" value="1"/>
</dbReference>
<dbReference type="InterPro" id="IPR036390">
    <property type="entry name" value="WH_DNA-bd_sf"/>
</dbReference>
<dbReference type="Proteomes" id="UP000230731">
    <property type="component" value="Unassembled WGS sequence"/>
</dbReference>
<evidence type="ECO:0000256" key="7">
    <source>
        <dbReference type="ARBA" id="ARBA00022829"/>
    </source>
</evidence>
<evidence type="ECO:0000256" key="2">
    <source>
        <dbReference type="ARBA" id="ARBA00006474"/>
    </source>
</evidence>
<dbReference type="Gene3D" id="3.30.980.40">
    <property type="match status" value="1"/>
</dbReference>
<gene>
    <name evidence="17" type="ORF">COT71_02300</name>
</gene>
<keyword evidence="8 14" id="KW-0067">ATP-binding</keyword>
<dbReference type="Pfam" id="PF17854">
    <property type="entry name" value="FtsK_alpha"/>
    <property type="match status" value="1"/>
</dbReference>
<evidence type="ECO:0000256" key="1">
    <source>
        <dbReference type="ARBA" id="ARBA00004651"/>
    </source>
</evidence>
<evidence type="ECO:0000256" key="13">
    <source>
        <dbReference type="ARBA" id="ARBA00025923"/>
    </source>
</evidence>
<feature type="transmembrane region" description="Helical" evidence="15">
    <location>
        <begin position="148"/>
        <end position="170"/>
    </location>
</feature>
<dbReference type="InterPro" id="IPR002543">
    <property type="entry name" value="FtsK_dom"/>
</dbReference>
<dbReference type="Gene3D" id="3.40.50.300">
    <property type="entry name" value="P-loop containing nucleotide triphosphate hydrolases"/>
    <property type="match status" value="1"/>
</dbReference>
<dbReference type="EMBL" id="PEZP01000028">
    <property type="protein sequence ID" value="PIT98147.1"/>
    <property type="molecule type" value="Genomic_DNA"/>
</dbReference>
<keyword evidence="4" id="KW-0132">Cell division</keyword>
<evidence type="ECO:0000259" key="16">
    <source>
        <dbReference type="PROSITE" id="PS50901"/>
    </source>
</evidence>
<dbReference type="GO" id="GO:0051301">
    <property type="term" value="P:cell division"/>
    <property type="evidence" value="ECO:0007669"/>
    <property type="project" value="UniProtKB-KW"/>
</dbReference>
<feature type="domain" description="FtsK" evidence="16">
    <location>
        <begin position="372"/>
        <end position="572"/>
    </location>
</feature>
<keyword evidence="11 15" id="KW-0472">Membrane</keyword>
<dbReference type="InterPro" id="IPR003593">
    <property type="entry name" value="AAA+_ATPase"/>
</dbReference>
<dbReference type="GO" id="GO:0005524">
    <property type="term" value="F:ATP binding"/>
    <property type="evidence" value="ECO:0007669"/>
    <property type="project" value="UniProtKB-UniRule"/>
</dbReference>
<dbReference type="InterPro" id="IPR025199">
    <property type="entry name" value="FtsK_4TM"/>
</dbReference>
<evidence type="ECO:0000256" key="3">
    <source>
        <dbReference type="ARBA" id="ARBA00022475"/>
    </source>
</evidence>
<protein>
    <submittedName>
        <fullName evidence="17">DNA translocase FtsK</fullName>
    </submittedName>
</protein>
<dbReference type="PANTHER" id="PTHR22683:SF41">
    <property type="entry name" value="DNA TRANSLOCASE FTSK"/>
    <property type="match status" value="1"/>
</dbReference>
<organism evidence="17 18">
    <name type="scientific">Candidatus Andersenbacteria bacterium CG10_big_fil_rev_8_21_14_0_10_54_11</name>
    <dbReference type="NCBI Taxonomy" id="1974485"/>
    <lineage>
        <taxon>Bacteria</taxon>
        <taxon>Candidatus Anderseniibacteriota</taxon>
    </lineage>
</organism>
<evidence type="ECO:0000256" key="10">
    <source>
        <dbReference type="ARBA" id="ARBA00023125"/>
    </source>
</evidence>
<dbReference type="PANTHER" id="PTHR22683">
    <property type="entry name" value="SPORULATION PROTEIN RELATED"/>
    <property type="match status" value="1"/>
</dbReference>
<evidence type="ECO:0000256" key="11">
    <source>
        <dbReference type="ARBA" id="ARBA00023136"/>
    </source>
</evidence>
<accession>A0A2M6WZG3</accession>
<evidence type="ECO:0000256" key="15">
    <source>
        <dbReference type="SAM" id="Phobius"/>
    </source>
</evidence>
<feature type="transmembrane region" description="Helical" evidence="15">
    <location>
        <begin position="96"/>
        <end position="118"/>
    </location>
</feature>
<dbReference type="AlphaFoldDB" id="A0A2M6WZG3"/>
<dbReference type="GO" id="GO:0003677">
    <property type="term" value="F:DNA binding"/>
    <property type="evidence" value="ECO:0007669"/>
    <property type="project" value="UniProtKB-KW"/>
</dbReference>
<dbReference type="PROSITE" id="PS50901">
    <property type="entry name" value="FTSK"/>
    <property type="match status" value="1"/>
</dbReference>
<comment type="subcellular location">
    <subcellularLocation>
        <location evidence="1">Cell membrane</location>
        <topology evidence="1">Multi-pass membrane protein</topology>
    </subcellularLocation>
</comment>
<name>A0A2M6WZG3_9BACT</name>
<dbReference type="SMART" id="SM00843">
    <property type="entry name" value="Ftsk_gamma"/>
    <property type="match status" value="1"/>
</dbReference>
<dbReference type="Gene3D" id="1.10.10.10">
    <property type="entry name" value="Winged helix-like DNA-binding domain superfamily/Winged helix DNA-binding domain"/>
    <property type="match status" value="1"/>
</dbReference>
<dbReference type="GO" id="GO:0005886">
    <property type="term" value="C:plasma membrane"/>
    <property type="evidence" value="ECO:0007669"/>
    <property type="project" value="UniProtKB-SubCell"/>
</dbReference>
<proteinExistence type="inferred from homology"/>
<dbReference type="InterPro" id="IPR041027">
    <property type="entry name" value="FtsK_alpha"/>
</dbReference>
<comment type="subunit">
    <text evidence="13">Homohexamer. Forms a ring that surrounds DNA.</text>
</comment>
<dbReference type="InterPro" id="IPR050206">
    <property type="entry name" value="FtsK/SpoIIIE/SftA"/>
</dbReference>
<evidence type="ECO:0000313" key="17">
    <source>
        <dbReference type="EMBL" id="PIT98147.1"/>
    </source>
</evidence>
<evidence type="ECO:0000256" key="9">
    <source>
        <dbReference type="ARBA" id="ARBA00022989"/>
    </source>
</evidence>
<feature type="binding site" evidence="14">
    <location>
        <begin position="402"/>
        <end position="409"/>
    </location>
    <ligand>
        <name>ATP</name>
        <dbReference type="ChEBI" id="CHEBI:30616"/>
    </ligand>
</feature>
<dbReference type="SMART" id="SM00382">
    <property type="entry name" value="AAA"/>
    <property type="match status" value="1"/>
</dbReference>
<dbReference type="InterPro" id="IPR018541">
    <property type="entry name" value="Ftsk_gamma"/>
</dbReference>
<dbReference type="GO" id="GO:0007059">
    <property type="term" value="P:chromosome segregation"/>
    <property type="evidence" value="ECO:0007669"/>
    <property type="project" value="UniProtKB-KW"/>
</dbReference>
<evidence type="ECO:0000256" key="6">
    <source>
        <dbReference type="ARBA" id="ARBA00022741"/>
    </source>
</evidence>
<evidence type="ECO:0000256" key="4">
    <source>
        <dbReference type="ARBA" id="ARBA00022618"/>
    </source>
</evidence>
<comment type="similarity">
    <text evidence="2">Belongs to the FtsK/SpoIIIE/SftA family.</text>
</comment>
<dbReference type="Pfam" id="PF09397">
    <property type="entry name" value="FtsK_gamma"/>
    <property type="match status" value="1"/>
</dbReference>
<comment type="caution">
    <text evidence="17">The sequence shown here is derived from an EMBL/GenBank/DDBJ whole genome shotgun (WGS) entry which is preliminary data.</text>
</comment>
<feature type="transmembrane region" description="Helical" evidence="15">
    <location>
        <begin position="69"/>
        <end position="89"/>
    </location>
</feature>
<sequence length="739" mass="79695">MRLNPFSRTPRRGRSRRSSAARDPWLSAFAKKAIAGIFLIIFSLIALLSFFNAAGPLGAAIRGLLEHTFGWLAYPSPAALLAWGGYLLWPQRLRLPALQVVGLLLAGVGLLGFLHTVAAHPDDALQLAHDGAGGGYAGFVLSYPLSQVLSRFAAGLIFAGALGMGVILTFRRSPADLWEWLTVRLAARRGLRADEEGAELADLPDSETERLPHFAVGALPGSKAAASPAAVAASPAAAPVRASISPKRYQAQILQALHRSGGEGSSRDKDYEQHMKALIRQTLEEFNISVEMAETNVGPTVTQYTLRPEVGIRLSQITALQNDLARALKAHPVRIEAPIPNTDLVGIEVPNRKVALVRLRELLVSKSFRQAQGPLAFPLGKDVSGQTVVDTLDRMPHLLIAGATGSGKSVNIHSLLLSLLFRNTADTLRLILVDPKRVELPPYNGIPHLLTPVIVDSDKTLHALKWALGEMDRRYRLLEESGARNLLSFNARHPDEARPFIVIVLDELADLMVKHAREIEGPIVRLTQMARAVGIHLVLATQRPSVNVITGLIKANVPARIAFSVASQVDSRTILDMAGAEKLVGNGDMLYMAGDKARPIRIQGGFVSEEEVRRAVALIQQTGEPEYDESIVSPLGGSAGGSDGPGDDPLFEEAKQLVIASGKASTSFLQRRLRLGYSRAARIMDMLEEHGVISMAEGNKPRHVLAEAPTGSTDAGVDTVDEFDTFDSAPPAEEADTPW</sequence>
<keyword evidence="10" id="KW-0238">DNA-binding</keyword>
<dbReference type="Pfam" id="PF01580">
    <property type="entry name" value="FtsK_SpoIIIE"/>
    <property type="match status" value="1"/>
</dbReference>
<keyword evidence="7" id="KW-0159">Chromosome partition</keyword>
<keyword evidence="3" id="KW-1003">Cell membrane</keyword>
<dbReference type="SUPFAM" id="SSF46785">
    <property type="entry name" value="Winged helix' DNA-binding domain"/>
    <property type="match status" value="1"/>
</dbReference>
<evidence type="ECO:0000256" key="12">
    <source>
        <dbReference type="ARBA" id="ARBA00023306"/>
    </source>
</evidence>
<dbReference type="Pfam" id="PF13491">
    <property type="entry name" value="FtsK_4TM"/>
    <property type="match status" value="1"/>
</dbReference>
<dbReference type="CDD" id="cd01127">
    <property type="entry name" value="TrwB_TraG_TraD_VirD4"/>
    <property type="match status" value="1"/>
</dbReference>
<keyword evidence="6 14" id="KW-0547">Nucleotide-binding</keyword>